<dbReference type="Pfam" id="PF09851">
    <property type="entry name" value="SHOCT"/>
    <property type="match status" value="1"/>
</dbReference>
<keyword evidence="2" id="KW-0472">Membrane</keyword>
<feature type="region of interest" description="Disordered" evidence="1">
    <location>
        <begin position="43"/>
        <end position="63"/>
    </location>
</feature>
<organism evidence="4 5">
    <name type="scientific">Litorilinea aerophila</name>
    <dbReference type="NCBI Taxonomy" id="1204385"/>
    <lineage>
        <taxon>Bacteria</taxon>
        <taxon>Bacillati</taxon>
        <taxon>Chloroflexota</taxon>
        <taxon>Caldilineae</taxon>
        <taxon>Caldilineales</taxon>
        <taxon>Caldilineaceae</taxon>
        <taxon>Litorilinea</taxon>
    </lineage>
</organism>
<protein>
    <submittedName>
        <fullName evidence="4">SHOCT domain-containing protein</fullName>
    </submittedName>
</protein>
<sequence>MGWHGGWGWGWGPMVFGGFLMLLFWGALIVLVVLAIRALWNRDGSGSRVSSGESSPSGSMANRRALEILDERYARGEISREEYLEMRATLLSPGSHGGT</sequence>
<reference evidence="4 5" key="1">
    <citation type="submission" date="2019-06" db="EMBL/GenBank/DDBJ databases">
        <title>Genome sequence of Litorilinea aerophila BAA-2444.</title>
        <authorList>
            <person name="Maclea K.S."/>
            <person name="Maurais E.G."/>
            <person name="Iannazzi L.C."/>
        </authorList>
    </citation>
    <scope>NUCLEOTIDE SEQUENCE [LARGE SCALE GENOMIC DNA]</scope>
    <source>
        <strain evidence="4 5">ATCC BAA-2444</strain>
    </source>
</reference>
<name>A0A540V916_9CHLR</name>
<dbReference type="Proteomes" id="UP000317371">
    <property type="component" value="Unassembled WGS sequence"/>
</dbReference>
<dbReference type="OrthoDB" id="1551501at2"/>
<evidence type="ECO:0000313" key="4">
    <source>
        <dbReference type="EMBL" id="TQE93276.1"/>
    </source>
</evidence>
<dbReference type="EMBL" id="VIGC01000044">
    <property type="protein sequence ID" value="TQE93276.1"/>
    <property type="molecule type" value="Genomic_DNA"/>
</dbReference>
<keyword evidence="2" id="KW-1133">Transmembrane helix</keyword>
<keyword evidence="2" id="KW-0812">Transmembrane</keyword>
<comment type="caution">
    <text evidence="4">The sequence shown here is derived from an EMBL/GenBank/DDBJ whole genome shotgun (WGS) entry which is preliminary data.</text>
</comment>
<proteinExistence type="predicted"/>
<evidence type="ECO:0000313" key="5">
    <source>
        <dbReference type="Proteomes" id="UP000317371"/>
    </source>
</evidence>
<dbReference type="AlphaFoldDB" id="A0A540V916"/>
<evidence type="ECO:0000256" key="2">
    <source>
        <dbReference type="SAM" id="Phobius"/>
    </source>
</evidence>
<feature type="compositionally biased region" description="Low complexity" evidence="1">
    <location>
        <begin position="43"/>
        <end position="59"/>
    </location>
</feature>
<dbReference type="InParanoid" id="A0A540V916"/>
<evidence type="ECO:0000259" key="3">
    <source>
        <dbReference type="Pfam" id="PF09851"/>
    </source>
</evidence>
<dbReference type="InterPro" id="IPR018649">
    <property type="entry name" value="SHOCT"/>
</dbReference>
<feature type="domain" description="SHOCT" evidence="3">
    <location>
        <begin position="65"/>
        <end position="91"/>
    </location>
</feature>
<feature type="transmembrane region" description="Helical" evidence="2">
    <location>
        <begin position="15"/>
        <end position="40"/>
    </location>
</feature>
<evidence type="ECO:0000256" key="1">
    <source>
        <dbReference type="SAM" id="MobiDB-lite"/>
    </source>
</evidence>
<keyword evidence="5" id="KW-1185">Reference proteome</keyword>
<accession>A0A540V916</accession>
<gene>
    <name evidence="4" type="ORF">FKZ61_22210</name>
</gene>